<dbReference type="PROSITE" id="PS50097">
    <property type="entry name" value="BTB"/>
    <property type="match status" value="1"/>
</dbReference>
<dbReference type="Gene3D" id="3.30.710.10">
    <property type="entry name" value="Potassium Channel Kv1.1, Chain A"/>
    <property type="match status" value="1"/>
</dbReference>
<name>A0AA40CQD3_9PEZI</name>
<feature type="domain" description="BTB" evidence="1">
    <location>
        <begin position="28"/>
        <end position="97"/>
    </location>
</feature>
<organism evidence="2 3">
    <name type="scientific">Cercophora newfieldiana</name>
    <dbReference type="NCBI Taxonomy" id="92897"/>
    <lineage>
        <taxon>Eukaryota</taxon>
        <taxon>Fungi</taxon>
        <taxon>Dikarya</taxon>
        <taxon>Ascomycota</taxon>
        <taxon>Pezizomycotina</taxon>
        <taxon>Sordariomycetes</taxon>
        <taxon>Sordariomycetidae</taxon>
        <taxon>Sordariales</taxon>
        <taxon>Lasiosphaeriaceae</taxon>
        <taxon>Cercophora</taxon>
    </lineage>
</organism>
<dbReference type="InterPro" id="IPR000210">
    <property type="entry name" value="BTB/POZ_dom"/>
</dbReference>
<dbReference type="InterPro" id="IPR011333">
    <property type="entry name" value="SKP1/BTB/POZ_sf"/>
</dbReference>
<keyword evidence="3" id="KW-1185">Reference proteome</keyword>
<accession>A0AA40CQD3</accession>
<gene>
    <name evidence="2" type="ORF">B0T16DRAFT_492583</name>
</gene>
<comment type="caution">
    <text evidence="2">The sequence shown here is derived from an EMBL/GenBank/DDBJ whole genome shotgun (WGS) entry which is preliminary data.</text>
</comment>
<evidence type="ECO:0000313" key="2">
    <source>
        <dbReference type="EMBL" id="KAK0645424.1"/>
    </source>
</evidence>
<dbReference type="EMBL" id="JAULSV010000004">
    <property type="protein sequence ID" value="KAK0645424.1"/>
    <property type="molecule type" value="Genomic_DNA"/>
</dbReference>
<evidence type="ECO:0000259" key="1">
    <source>
        <dbReference type="PROSITE" id="PS50097"/>
    </source>
</evidence>
<protein>
    <recommendedName>
        <fullName evidence="1">BTB domain-containing protein</fullName>
    </recommendedName>
</protein>
<proteinExistence type="predicted"/>
<dbReference type="PANTHER" id="PTHR47843">
    <property type="entry name" value="BTB DOMAIN-CONTAINING PROTEIN-RELATED"/>
    <property type="match status" value="1"/>
</dbReference>
<dbReference type="SUPFAM" id="SSF54695">
    <property type="entry name" value="POZ domain"/>
    <property type="match status" value="1"/>
</dbReference>
<evidence type="ECO:0000313" key="3">
    <source>
        <dbReference type="Proteomes" id="UP001174936"/>
    </source>
</evidence>
<sequence length="258" mass="28621">MASRAPKAKQAAGEPPQTLTFEDIASSKPFRFTVGPQKREFTIHPALVANQSLALERLVNGNFKEAQECHSELESVDEETFIYFIQFAYTGSYGYKSPLPEKAILMGDEDSDSTPSSLPGSRVFRNNVSAIEVPKGESYFLAAPGLKKEPDNAFLSHAKVFIFADFRGVARLRGLALQRLGNMLKGAQLTGPDEVVEDVAELMEYCYEEPRPVDLTKLLSLYAACKVNKLWRSETFRDVFSQHKELSLSLVGAMVQTA</sequence>
<dbReference type="AlphaFoldDB" id="A0AA40CQD3"/>
<dbReference type="PANTHER" id="PTHR47843:SF2">
    <property type="entry name" value="BTB DOMAIN-CONTAINING PROTEIN"/>
    <property type="match status" value="1"/>
</dbReference>
<reference evidence="2" key="1">
    <citation type="submission" date="2023-06" db="EMBL/GenBank/DDBJ databases">
        <title>Genome-scale phylogeny and comparative genomics of the fungal order Sordariales.</title>
        <authorList>
            <consortium name="Lawrence Berkeley National Laboratory"/>
            <person name="Hensen N."/>
            <person name="Bonometti L."/>
            <person name="Westerberg I."/>
            <person name="Brannstrom I.O."/>
            <person name="Guillou S."/>
            <person name="Cros-Aarteil S."/>
            <person name="Calhoun S."/>
            <person name="Haridas S."/>
            <person name="Kuo A."/>
            <person name="Mondo S."/>
            <person name="Pangilinan J."/>
            <person name="Riley R."/>
            <person name="Labutti K."/>
            <person name="Andreopoulos B."/>
            <person name="Lipzen A."/>
            <person name="Chen C."/>
            <person name="Yanf M."/>
            <person name="Daum C."/>
            <person name="Ng V."/>
            <person name="Clum A."/>
            <person name="Steindorff A."/>
            <person name="Ohm R."/>
            <person name="Martin F."/>
            <person name="Silar P."/>
            <person name="Natvig D."/>
            <person name="Lalanne C."/>
            <person name="Gautier V."/>
            <person name="Ament-Velasquez S.L."/>
            <person name="Kruys A."/>
            <person name="Hutchinson M.I."/>
            <person name="Powell A.J."/>
            <person name="Barry K."/>
            <person name="Miller A.N."/>
            <person name="Grigoriev I.V."/>
            <person name="Debuchy R."/>
            <person name="Gladieux P."/>
            <person name="Thoren M.H."/>
            <person name="Johannesson H."/>
        </authorList>
    </citation>
    <scope>NUCLEOTIDE SEQUENCE</scope>
    <source>
        <strain evidence="2">SMH2532-1</strain>
    </source>
</reference>
<dbReference type="Proteomes" id="UP001174936">
    <property type="component" value="Unassembled WGS sequence"/>
</dbReference>